<dbReference type="PANTHER" id="PTHR42788">
    <property type="entry name" value="TAURINE IMPORT ATP-BINDING PROTEIN-RELATED"/>
    <property type="match status" value="1"/>
</dbReference>
<evidence type="ECO:0000256" key="2">
    <source>
        <dbReference type="ARBA" id="ARBA00022741"/>
    </source>
</evidence>
<dbReference type="PANTHER" id="PTHR42788:SF21">
    <property type="entry name" value="ABC TRANSPORTER ATP-BINDING PROTEIN"/>
    <property type="match status" value="1"/>
</dbReference>
<keyword evidence="2" id="KW-0547">Nucleotide-binding</keyword>
<dbReference type="SUPFAM" id="SSF52540">
    <property type="entry name" value="P-loop containing nucleoside triphosphate hydrolases"/>
    <property type="match status" value="1"/>
</dbReference>
<dbReference type="InterPro" id="IPR050166">
    <property type="entry name" value="ABC_transporter_ATP-bind"/>
</dbReference>
<dbReference type="Pfam" id="PF00005">
    <property type="entry name" value="ABC_tran"/>
    <property type="match status" value="1"/>
</dbReference>
<name>A0AAE3HJT3_9FIRM</name>
<sequence>MNTPIVQIKNFSKTFHTLKEETLAVQDFSLDIYGGEFLVLVGPSGCGKSTILSALAGLLKPTAGEINFNPLKSNHDNPSIGYMLQQDHLFPWRTILQNVILGLEIQGKNTMENIEKAEQLLKIYGLGDFKHHYPNQLSGGMRQRAALIRTLTIDPEILLLDEPFSALDYQTRLAVSDDIGSIIRQEKRTAIMVTHDISEAISLADRVVVLTKRPGTIKNIHNIELSCSKQTPIKRREAPEFRDYFNTIWKELDVHVS</sequence>
<dbReference type="PROSITE" id="PS50893">
    <property type="entry name" value="ABC_TRANSPORTER_2"/>
    <property type="match status" value="1"/>
</dbReference>
<dbReference type="Gene3D" id="3.40.50.300">
    <property type="entry name" value="P-loop containing nucleotide triphosphate hydrolases"/>
    <property type="match status" value="1"/>
</dbReference>
<dbReference type="RefSeq" id="WP_257532930.1">
    <property type="nucleotide sequence ID" value="NZ_JANKAS010000017.1"/>
</dbReference>
<dbReference type="SMART" id="SM00382">
    <property type="entry name" value="AAA"/>
    <property type="match status" value="1"/>
</dbReference>
<dbReference type="Proteomes" id="UP001205748">
    <property type="component" value="Unassembled WGS sequence"/>
</dbReference>
<dbReference type="InterPro" id="IPR003439">
    <property type="entry name" value="ABC_transporter-like_ATP-bd"/>
</dbReference>
<evidence type="ECO:0000313" key="5">
    <source>
        <dbReference type="EMBL" id="MCR1900023.1"/>
    </source>
</evidence>
<dbReference type="EMBL" id="JANKAS010000017">
    <property type="protein sequence ID" value="MCR1900023.1"/>
    <property type="molecule type" value="Genomic_DNA"/>
</dbReference>
<evidence type="ECO:0000256" key="3">
    <source>
        <dbReference type="ARBA" id="ARBA00022840"/>
    </source>
</evidence>
<feature type="domain" description="ABC transporter" evidence="4">
    <location>
        <begin position="6"/>
        <end position="237"/>
    </location>
</feature>
<dbReference type="PROSITE" id="PS00211">
    <property type="entry name" value="ABC_TRANSPORTER_1"/>
    <property type="match status" value="1"/>
</dbReference>
<evidence type="ECO:0000256" key="1">
    <source>
        <dbReference type="ARBA" id="ARBA00022448"/>
    </source>
</evidence>
<comment type="caution">
    <text evidence="5">The sequence shown here is derived from an EMBL/GenBank/DDBJ whole genome shotgun (WGS) entry which is preliminary data.</text>
</comment>
<dbReference type="InterPro" id="IPR027417">
    <property type="entry name" value="P-loop_NTPase"/>
</dbReference>
<gene>
    <name evidence="5" type="ORF">NSA47_13725</name>
</gene>
<dbReference type="InterPro" id="IPR017871">
    <property type="entry name" value="ABC_transporter-like_CS"/>
</dbReference>
<protein>
    <submittedName>
        <fullName evidence="5">ABC transporter ATP-binding protein</fullName>
    </submittedName>
</protein>
<evidence type="ECO:0000313" key="6">
    <source>
        <dbReference type="Proteomes" id="UP001205748"/>
    </source>
</evidence>
<evidence type="ECO:0000259" key="4">
    <source>
        <dbReference type="PROSITE" id="PS50893"/>
    </source>
</evidence>
<accession>A0AAE3HJT3</accession>
<dbReference type="AlphaFoldDB" id="A0AAE3HJT3"/>
<dbReference type="CDD" id="cd03293">
    <property type="entry name" value="ABC_NrtD_SsuB_transporters"/>
    <property type="match status" value="1"/>
</dbReference>
<dbReference type="GO" id="GO:0016887">
    <property type="term" value="F:ATP hydrolysis activity"/>
    <property type="evidence" value="ECO:0007669"/>
    <property type="project" value="InterPro"/>
</dbReference>
<keyword evidence="3 5" id="KW-0067">ATP-binding</keyword>
<dbReference type="InterPro" id="IPR003593">
    <property type="entry name" value="AAA+_ATPase"/>
</dbReference>
<reference evidence="5" key="1">
    <citation type="submission" date="2022-07" db="EMBL/GenBank/DDBJ databases">
        <title>Enhanced cultured diversity of the mouse gut microbiota enables custom-made synthetic communities.</title>
        <authorList>
            <person name="Afrizal A."/>
        </authorList>
    </citation>
    <scope>NUCLEOTIDE SEQUENCE</scope>
    <source>
        <strain evidence="5">DSM 28593</strain>
    </source>
</reference>
<organism evidence="5 6">
    <name type="scientific">Irregularibacter muris</name>
    <dbReference type="NCBI Taxonomy" id="1796619"/>
    <lineage>
        <taxon>Bacteria</taxon>
        <taxon>Bacillati</taxon>
        <taxon>Bacillota</taxon>
        <taxon>Clostridia</taxon>
        <taxon>Eubacteriales</taxon>
        <taxon>Eubacteriaceae</taxon>
        <taxon>Irregularibacter</taxon>
    </lineage>
</organism>
<dbReference type="GO" id="GO:0005524">
    <property type="term" value="F:ATP binding"/>
    <property type="evidence" value="ECO:0007669"/>
    <property type="project" value="UniProtKB-KW"/>
</dbReference>
<keyword evidence="1" id="KW-0813">Transport</keyword>
<proteinExistence type="predicted"/>
<keyword evidence="6" id="KW-1185">Reference proteome</keyword>